<evidence type="ECO:0000313" key="12">
    <source>
        <dbReference type="Proteomes" id="UP000591735"/>
    </source>
</evidence>
<dbReference type="InterPro" id="IPR051621">
    <property type="entry name" value="T2SS_protein_J"/>
</dbReference>
<dbReference type="InterPro" id="IPR012902">
    <property type="entry name" value="N_methyl_site"/>
</dbReference>
<reference evidence="11 12" key="1">
    <citation type="submission" date="2020-08" db="EMBL/GenBank/DDBJ databases">
        <title>Genomic Encyclopedia of Type Strains, Phase IV (KMG-IV): sequencing the most valuable type-strain genomes for metagenomic binning, comparative biology and taxonomic classification.</title>
        <authorList>
            <person name="Goeker M."/>
        </authorList>
    </citation>
    <scope>NUCLEOTIDE SEQUENCE [LARGE SCALE GENOMIC DNA]</scope>
    <source>
        <strain evidence="11 12">DSM 22359</strain>
    </source>
</reference>
<dbReference type="Gene3D" id="3.10.610.10">
    <property type="entry name" value="GSPII I/J protein-like"/>
    <property type="match status" value="1"/>
</dbReference>
<dbReference type="PROSITE" id="PS00409">
    <property type="entry name" value="PROKAR_NTER_METHYL"/>
    <property type="match status" value="1"/>
</dbReference>
<dbReference type="Pfam" id="PF11612">
    <property type="entry name" value="T2SSJ"/>
    <property type="match status" value="1"/>
</dbReference>
<dbReference type="NCBIfam" id="TIGR01711">
    <property type="entry name" value="gspJ"/>
    <property type="match status" value="1"/>
</dbReference>
<dbReference type="PANTHER" id="PTHR39583:SF2">
    <property type="entry name" value="TYPE II SECRETION SYSTEM PROTEIN J"/>
    <property type="match status" value="1"/>
</dbReference>
<accession>A0A840U873</accession>
<comment type="similarity">
    <text evidence="2">Belongs to the GSP J family.</text>
</comment>
<comment type="caution">
    <text evidence="11">The sequence shown here is derived from an EMBL/GenBank/DDBJ whole genome shotgun (WGS) entry which is preliminary data.</text>
</comment>
<keyword evidence="6" id="KW-0997">Cell inner membrane</keyword>
<dbReference type="Pfam" id="PF07963">
    <property type="entry name" value="N_methyl"/>
    <property type="match status" value="1"/>
</dbReference>
<proteinExistence type="inferred from homology"/>
<sequence length="235" mass="26922">MSSHAPSEHGFTLLEVLVAITITSIIGIALWQTLHSTLNTRDHVDRVSKEFLQLQRTMTVMERDFLQIVHRPTRDRYGELTPALTGEHPSFDILLTRQGWRNPLGSRRSNLQRVGWALVGSQLTRTDWVTLDQGQEDNAVEVIQLDNVHSLQVDWLVDEQWQNQWPQHKSQQGTENLQHHYGALPRAVRIVIEHERFGKIDRIFAMPDTLPIQAFKNASLPDDRKGMAEKAQTGS</sequence>
<gene>
    <name evidence="11" type="ORF">HNR38_001648</name>
</gene>
<dbReference type="Gene3D" id="2.10.70.20">
    <property type="entry name" value="gspk-gspi-gspj complex like domains"/>
    <property type="match status" value="1"/>
</dbReference>
<evidence type="ECO:0000256" key="7">
    <source>
        <dbReference type="ARBA" id="ARBA00022692"/>
    </source>
</evidence>
<dbReference type="Proteomes" id="UP000591735">
    <property type="component" value="Unassembled WGS sequence"/>
</dbReference>
<evidence type="ECO:0000256" key="9">
    <source>
        <dbReference type="ARBA" id="ARBA00023136"/>
    </source>
</evidence>
<keyword evidence="8 10" id="KW-1133">Transmembrane helix</keyword>
<dbReference type="PANTHER" id="PTHR39583">
    <property type="entry name" value="TYPE II SECRETION SYSTEM PROTEIN J-RELATED"/>
    <property type="match status" value="1"/>
</dbReference>
<dbReference type="AlphaFoldDB" id="A0A840U873"/>
<organism evidence="11 12">
    <name type="scientific">Marinobacter oulmenensis</name>
    <dbReference type="NCBI Taxonomy" id="643747"/>
    <lineage>
        <taxon>Bacteria</taxon>
        <taxon>Pseudomonadati</taxon>
        <taxon>Pseudomonadota</taxon>
        <taxon>Gammaproteobacteria</taxon>
        <taxon>Pseudomonadales</taxon>
        <taxon>Marinobacteraceae</taxon>
        <taxon>Marinobacter</taxon>
    </lineage>
</organism>
<evidence type="ECO:0000313" key="11">
    <source>
        <dbReference type="EMBL" id="MBB5321162.1"/>
    </source>
</evidence>
<evidence type="ECO:0000256" key="4">
    <source>
        <dbReference type="ARBA" id="ARBA00022475"/>
    </source>
</evidence>
<keyword evidence="5" id="KW-0488">Methylation</keyword>
<evidence type="ECO:0000256" key="10">
    <source>
        <dbReference type="SAM" id="Phobius"/>
    </source>
</evidence>
<dbReference type="RefSeq" id="WP_183701974.1">
    <property type="nucleotide sequence ID" value="NZ_JACHFE010000003.1"/>
</dbReference>
<keyword evidence="9 10" id="KW-0472">Membrane</keyword>
<dbReference type="GO" id="GO:0015628">
    <property type="term" value="P:protein secretion by the type II secretion system"/>
    <property type="evidence" value="ECO:0007669"/>
    <property type="project" value="InterPro"/>
</dbReference>
<comment type="subcellular location">
    <subcellularLocation>
        <location evidence="1">Cell inner membrane</location>
        <topology evidence="1">Single-pass membrane protein</topology>
    </subcellularLocation>
</comment>
<dbReference type="InterPro" id="IPR045584">
    <property type="entry name" value="Pilin-like"/>
</dbReference>
<evidence type="ECO:0000256" key="1">
    <source>
        <dbReference type="ARBA" id="ARBA00004377"/>
    </source>
</evidence>
<dbReference type="GO" id="GO:0005886">
    <property type="term" value="C:plasma membrane"/>
    <property type="evidence" value="ECO:0007669"/>
    <property type="project" value="UniProtKB-SubCell"/>
</dbReference>
<evidence type="ECO:0000256" key="8">
    <source>
        <dbReference type="ARBA" id="ARBA00022989"/>
    </source>
</evidence>
<protein>
    <recommendedName>
        <fullName evidence="3">Type II secretion system protein J</fullName>
    </recommendedName>
</protein>
<evidence type="ECO:0000256" key="3">
    <source>
        <dbReference type="ARBA" id="ARBA00021539"/>
    </source>
</evidence>
<keyword evidence="7 10" id="KW-0812">Transmembrane</keyword>
<name>A0A840U873_9GAMM</name>
<keyword evidence="12" id="KW-1185">Reference proteome</keyword>
<dbReference type="EMBL" id="JACHFE010000003">
    <property type="protein sequence ID" value="MBB5321162.1"/>
    <property type="molecule type" value="Genomic_DNA"/>
</dbReference>
<dbReference type="NCBIfam" id="TIGR02532">
    <property type="entry name" value="IV_pilin_GFxxxE"/>
    <property type="match status" value="1"/>
</dbReference>
<dbReference type="InterPro" id="IPR010055">
    <property type="entry name" value="T2SS_protein-GspJ"/>
</dbReference>
<evidence type="ECO:0000256" key="6">
    <source>
        <dbReference type="ARBA" id="ARBA00022519"/>
    </source>
</evidence>
<dbReference type="SUPFAM" id="SSF54523">
    <property type="entry name" value="Pili subunits"/>
    <property type="match status" value="1"/>
</dbReference>
<evidence type="ECO:0000256" key="2">
    <source>
        <dbReference type="ARBA" id="ARBA00011084"/>
    </source>
</evidence>
<dbReference type="GO" id="GO:0015627">
    <property type="term" value="C:type II protein secretion system complex"/>
    <property type="evidence" value="ECO:0007669"/>
    <property type="project" value="InterPro"/>
</dbReference>
<evidence type="ECO:0000256" key="5">
    <source>
        <dbReference type="ARBA" id="ARBA00022481"/>
    </source>
</evidence>
<keyword evidence="4" id="KW-1003">Cell membrane</keyword>
<feature type="transmembrane region" description="Helical" evidence="10">
    <location>
        <begin position="12"/>
        <end position="31"/>
    </location>
</feature>